<protein>
    <submittedName>
        <fullName evidence="2">Uncharacterized protein</fullName>
    </submittedName>
</protein>
<feature type="transmembrane region" description="Helical" evidence="1">
    <location>
        <begin position="20"/>
        <end position="42"/>
    </location>
</feature>
<evidence type="ECO:0000256" key="1">
    <source>
        <dbReference type="SAM" id="Phobius"/>
    </source>
</evidence>
<keyword evidence="1" id="KW-1133">Transmembrane helix</keyword>
<organism evidence="2 3">
    <name type="scientific">Desulfotruncus arcticus DSM 17038</name>
    <dbReference type="NCBI Taxonomy" id="1121424"/>
    <lineage>
        <taxon>Bacteria</taxon>
        <taxon>Bacillati</taxon>
        <taxon>Bacillota</taxon>
        <taxon>Clostridia</taxon>
        <taxon>Eubacteriales</taxon>
        <taxon>Desulfallaceae</taxon>
        <taxon>Desulfotruncus</taxon>
    </lineage>
</organism>
<keyword evidence="3" id="KW-1185">Reference proteome</keyword>
<sequence length="44" mass="4559">MGYGGGVSVPGYTNFDGSFILFLILILLVFGMGFFGYGGGVCSK</sequence>
<dbReference type="AlphaFoldDB" id="A0A1I2RGP6"/>
<keyword evidence="1" id="KW-0472">Membrane</keyword>
<evidence type="ECO:0000313" key="3">
    <source>
        <dbReference type="Proteomes" id="UP000199337"/>
    </source>
</evidence>
<evidence type="ECO:0000313" key="2">
    <source>
        <dbReference type="EMBL" id="SFG38689.1"/>
    </source>
</evidence>
<dbReference type="RefSeq" id="WP_274377529.1">
    <property type="nucleotide sequence ID" value="NZ_FOOX01000004.1"/>
</dbReference>
<dbReference type="EMBL" id="FOOX01000004">
    <property type="protein sequence ID" value="SFG38689.1"/>
    <property type="molecule type" value="Genomic_DNA"/>
</dbReference>
<accession>A0A1I2RGP6</accession>
<name>A0A1I2RGP6_9FIRM</name>
<reference evidence="3" key="1">
    <citation type="submission" date="2016-10" db="EMBL/GenBank/DDBJ databases">
        <authorList>
            <person name="Varghese N."/>
            <person name="Submissions S."/>
        </authorList>
    </citation>
    <scope>NUCLEOTIDE SEQUENCE [LARGE SCALE GENOMIC DNA]</scope>
    <source>
        <strain evidence="3">DSM 17038</strain>
    </source>
</reference>
<gene>
    <name evidence="2" type="ORF">SAMN05660649_01518</name>
</gene>
<dbReference type="Proteomes" id="UP000199337">
    <property type="component" value="Unassembled WGS sequence"/>
</dbReference>
<proteinExistence type="predicted"/>
<keyword evidence="1" id="KW-0812">Transmembrane</keyword>